<dbReference type="eggNOG" id="KOG4835">
    <property type="taxonomic scope" value="Eukaryota"/>
</dbReference>
<dbReference type="Proteomes" id="UP000002036">
    <property type="component" value="Chromosome E"/>
</dbReference>
<comment type="subcellular location">
    <subcellularLocation>
        <location evidence="1">Nucleus</location>
    </subcellularLocation>
</comment>
<dbReference type="PANTHER" id="PTHR15341">
    <property type="entry name" value="SUN-COR STEROID HORMONE RECEPTOR CO-REPRESSOR"/>
    <property type="match status" value="1"/>
</dbReference>
<dbReference type="RefSeq" id="XP_002553643.1">
    <property type="nucleotide sequence ID" value="XM_002553597.1"/>
</dbReference>
<evidence type="ECO:0000256" key="3">
    <source>
        <dbReference type="SAM" id="MobiDB-lite"/>
    </source>
</evidence>
<dbReference type="STRING" id="559295.C5DHE5"/>
<organism evidence="4 5">
    <name type="scientific">Lachancea thermotolerans (strain ATCC 56472 / CBS 6340 / NRRL Y-8284)</name>
    <name type="common">Yeast</name>
    <name type="synonym">Kluyveromyces thermotolerans</name>
    <dbReference type="NCBI Taxonomy" id="559295"/>
    <lineage>
        <taxon>Eukaryota</taxon>
        <taxon>Fungi</taxon>
        <taxon>Dikarya</taxon>
        <taxon>Ascomycota</taxon>
        <taxon>Saccharomycotina</taxon>
        <taxon>Saccharomycetes</taxon>
        <taxon>Saccharomycetales</taxon>
        <taxon>Saccharomycetaceae</taxon>
        <taxon>Lachancea</taxon>
    </lineage>
</organism>
<keyword evidence="2" id="KW-0175">Coiled coil</keyword>
<dbReference type="GO" id="GO:0005730">
    <property type="term" value="C:nucleolus"/>
    <property type="evidence" value="ECO:0007669"/>
    <property type="project" value="TreeGrafter"/>
</dbReference>
<dbReference type="FunCoup" id="C5DHE5">
    <property type="interactions" value="332"/>
</dbReference>
<evidence type="ECO:0000256" key="2">
    <source>
        <dbReference type="SAM" id="Coils"/>
    </source>
</evidence>
<dbReference type="GO" id="GO:0000460">
    <property type="term" value="P:maturation of 5.8S rRNA"/>
    <property type="evidence" value="ECO:0007669"/>
    <property type="project" value="TreeGrafter"/>
</dbReference>
<dbReference type="InterPro" id="IPR011082">
    <property type="entry name" value="Exosome-assoc_fac/DNA_repair"/>
</dbReference>
<feature type="region of interest" description="Disordered" evidence="3">
    <location>
        <begin position="115"/>
        <end position="183"/>
    </location>
</feature>
<dbReference type="EMBL" id="CU928169">
    <property type="protein sequence ID" value="CAR23206.1"/>
    <property type="molecule type" value="Genomic_DNA"/>
</dbReference>
<reference evidence="4 5" key="1">
    <citation type="journal article" date="2009" name="Genome Res.">
        <title>Comparative genomics of protoploid Saccharomycetaceae.</title>
        <authorList>
            <consortium name="The Genolevures Consortium"/>
            <person name="Souciet J.-L."/>
            <person name="Dujon B."/>
            <person name="Gaillardin C."/>
            <person name="Johnston M."/>
            <person name="Baret P.V."/>
            <person name="Cliften P."/>
            <person name="Sherman D.J."/>
            <person name="Weissenbach J."/>
            <person name="Westhof E."/>
            <person name="Wincker P."/>
            <person name="Jubin C."/>
            <person name="Poulain J."/>
            <person name="Barbe V."/>
            <person name="Segurens B."/>
            <person name="Artiguenave F."/>
            <person name="Anthouard V."/>
            <person name="Vacherie B."/>
            <person name="Val M.-E."/>
            <person name="Fulton R.S."/>
            <person name="Minx P."/>
            <person name="Wilson R."/>
            <person name="Durrens P."/>
            <person name="Jean G."/>
            <person name="Marck C."/>
            <person name="Martin T."/>
            <person name="Nikolski M."/>
            <person name="Rolland T."/>
            <person name="Seret M.-L."/>
            <person name="Casaregola S."/>
            <person name="Despons L."/>
            <person name="Fairhead C."/>
            <person name="Fischer G."/>
            <person name="Lafontaine I."/>
            <person name="Leh V."/>
            <person name="Lemaire M."/>
            <person name="de Montigny J."/>
            <person name="Neuveglise C."/>
            <person name="Thierry A."/>
            <person name="Blanc-Lenfle I."/>
            <person name="Bleykasten C."/>
            <person name="Diffels J."/>
            <person name="Fritsch E."/>
            <person name="Frangeul L."/>
            <person name="Goeffon A."/>
            <person name="Jauniaux N."/>
            <person name="Kachouri-Lafond R."/>
            <person name="Payen C."/>
            <person name="Potier S."/>
            <person name="Pribylova L."/>
            <person name="Ozanne C."/>
            <person name="Richard G.-F."/>
            <person name="Sacerdot C."/>
            <person name="Straub M.-L."/>
            <person name="Talla E."/>
        </authorList>
    </citation>
    <scope>NUCLEOTIDE SEQUENCE [LARGE SCALE GENOMIC DNA]</scope>
    <source>
        <strain evidence="5">ATCC 56472 / CBS 6340 / NRRL Y-8284</strain>
    </source>
</reference>
<proteinExistence type="inferred from homology"/>
<dbReference type="HOGENOM" id="CLU_101423_1_0_1"/>
<dbReference type="AlphaFoldDB" id="C5DHE5"/>
<dbReference type="GO" id="GO:0010468">
    <property type="term" value="P:regulation of gene expression"/>
    <property type="evidence" value="ECO:0007669"/>
    <property type="project" value="TreeGrafter"/>
</dbReference>
<evidence type="ECO:0000256" key="1">
    <source>
        <dbReference type="RuleBase" id="RU368003"/>
    </source>
</evidence>
<dbReference type="GeneID" id="8291792"/>
<dbReference type="KEGG" id="lth:KLTH0E03718g"/>
<feature type="compositionally biased region" description="Basic and acidic residues" evidence="3">
    <location>
        <begin position="133"/>
        <end position="167"/>
    </location>
</feature>
<name>C5DHE5_LACTC</name>
<evidence type="ECO:0000313" key="4">
    <source>
        <dbReference type="EMBL" id="CAR23206.1"/>
    </source>
</evidence>
<dbReference type="OrthoDB" id="1421013at2759"/>
<keyword evidence="1" id="KW-0539">Nucleus</keyword>
<dbReference type="OMA" id="FENICNT"/>
<keyword evidence="1" id="KW-0698">rRNA processing</keyword>
<dbReference type="GO" id="GO:0000178">
    <property type="term" value="C:exosome (RNase complex)"/>
    <property type="evidence" value="ECO:0007669"/>
    <property type="project" value="TreeGrafter"/>
</dbReference>
<keyword evidence="5" id="KW-1185">Reference proteome</keyword>
<keyword evidence="1" id="KW-0694">RNA-binding</keyword>
<comment type="function">
    <text evidence="1">Required for exosome-dependent processing of pre-rRNA and small nucleolar RNA (snRNA) precursors. Involved in processing of 35S pre-rRNA at the A0, A1 and A2 sites.</text>
</comment>
<dbReference type="GO" id="GO:0003723">
    <property type="term" value="F:RNA binding"/>
    <property type="evidence" value="ECO:0007669"/>
    <property type="project" value="UniProtKB-UniRule"/>
</dbReference>
<dbReference type="GO" id="GO:0003677">
    <property type="term" value="F:DNA binding"/>
    <property type="evidence" value="ECO:0007669"/>
    <property type="project" value="TreeGrafter"/>
</dbReference>
<dbReference type="PANTHER" id="PTHR15341:SF3">
    <property type="entry name" value="NUCLEAR NUCLEIC ACID-BINDING PROTEIN C1D"/>
    <property type="match status" value="1"/>
</dbReference>
<protein>
    <recommendedName>
        <fullName evidence="1">Exosome complex protein</fullName>
    </recommendedName>
</protein>
<gene>
    <name evidence="4" type="ordered locus">KLTH0E03718g</name>
</gene>
<dbReference type="InParanoid" id="C5DHE5"/>
<feature type="coiled-coil region" evidence="2">
    <location>
        <begin position="76"/>
        <end position="110"/>
    </location>
</feature>
<accession>C5DHE5</accession>
<comment type="similarity">
    <text evidence="1">Belongs to the C1D family.</text>
</comment>
<evidence type="ECO:0000313" key="5">
    <source>
        <dbReference type="Proteomes" id="UP000002036"/>
    </source>
</evidence>
<sequence>MDDSSKIKPYIAHLDGELKKLAKGIEQFTSKSLDEQLLEKKSEREKLDLTNRYAYVLSSLLFAYMKLLGVKDITPIKQELDRVKRYMNLAKQLDQKNEGKTQHKKDEQERAKKLINSALDGRASTPAISKVNFEGKHTRFEDQPVVSPEDREKLSQERQKQVPENKRSKGGSPRGRVSKKGRK</sequence>